<evidence type="ECO:0000256" key="11">
    <source>
        <dbReference type="SAM" id="Phobius"/>
    </source>
</evidence>
<dbReference type="InterPro" id="IPR022346">
    <property type="entry name" value="T2SS_GspH"/>
</dbReference>
<keyword evidence="6 11" id="KW-0812">Transmembrane</keyword>
<keyword evidence="4" id="KW-0488">Methylation</keyword>
<dbReference type="InterPro" id="IPR012902">
    <property type="entry name" value="N_methyl_site"/>
</dbReference>
<keyword evidence="8 11" id="KW-0472">Membrane</keyword>
<dbReference type="SUPFAM" id="SSF54523">
    <property type="entry name" value="Pili subunits"/>
    <property type="match status" value="1"/>
</dbReference>
<keyword evidence="7 11" id="KW-1133">Transmembrane helix</keyword>
<evidence type="ECO:0000256" key="5">
    <source>
        <dbReference type="ARBA" id="ARBA00022519"/>
    </source>
</evidence>
<sequence length="158" mass="16602">MPGQARHDDENGPEHGFTLVELMVVIAVIGLVAGAAAFALPDPQGGVRNEAERFAARTRAAQAEAIVAASPVSVWITAGGYGFERRTGGAWTPAAAPFRVERWREGTRADLPASTGRVRVVFDATGLADQPLDLRLVRDQASAVVRLDASGSVRVDAG</sequence>
<organism evidence="13 14">
    <name type="scientific">Sphingomonas lenta</name>
    <dbReference type="NCBI Taxonomy" id="1141887"/>
    <lineage>
        <taxon>Bacteria</taxon>
        <taxon>Pseudomonadati</taxon>
        <taxon>Pseudomonadota</taxon>
        <taxon>Alphaproteobacteria</taxon>
        <taxon>Sphingomonadales</taxon>
        <taxon>Sphingomonadaceae</taxon>
        <taxon>Sphingomonas</taxon>
    </lineage>
</organism>
<keyword evidence="5" id="KW-0997">Cell inner membrane</keyword>
<dbReference type="Pfam" id="PF07963">
    <property type="entry name" value="N_methyl"/>
    <property type="match status" value="1"/>
</dbReference>
<evidence type="ECO:0000256" key="10">
    <source>
        <dbReference type="ARBA" id="ARBA00030775"/>
    </source>
</evidence>
<evidence type="ECO:0000256" key="9">
    <source>
        <dbReference type="ARBA" id="ARBA00025772"/>
    </source>
</evidence>
<keyword evidence="3" id="KW-1003">Cell membrane</keyword>
<name>A0A2A2SKC7_9SPHN</name>
<reference evidence="14" key="1">
    <citation type="submission" date="2017-09" db="EMBL/GenBank/DDBJ databases">
        <authorList>
            <person name="Feng G."/>
            <person name="Zhu H."/>
        </authorList>
    </citation>
    <scope>NUCLEOTIDE SEQUENCE [LARGE SCALE GENOMIC DNA]</scope>
    <source>
        <strain evidence="14">1PNM-20</strain>
    </source>
</reference>
<dbReference type="InterPro" id="IPR045584">
    <property type="entry name" value="Pilin-like"/>
</dbReference>
<dbReference type="AlphaFoldDB" id="A0A2A2SKC7"/>
<evidence type="ECO:0000256" key="1">
    <source>
        <dbReference type="ARBA" id="ARBA00004377"/>
    </source>
</evidence>
<evidence type="ECO:0000256" key="2">
    <source>
        <dbReference type="ARBA" id="ARBA00021549"/>
    </source>
</evidence>
<dbReference type="Proteomes" id="UP000218151">
    <property type="component" value="Unassembled WGS sequence"/>
</dbReference>
<dbReference type="GO" id="GO:0015627">
    <property type="term" value="C:type II protein secretion system complex"/>
    <property type="evidence" value="ECO:0007669"/>
    <property type="project" value="InterPro"/>
</dbReference>
<evidence type="ECO:0000256" key="8">
    <source>
        <dbReference type="ARBA" id="ARBA00023136"/>
    </source>
</evidence>
<comment type="caution">
    <text evidence="13">The sequence shown here is derived from an EMBL/GenBank/DDBJ whole genome shotgun (WGS) entry which is preliminary data.</text>
</comment>
<protein>
    <recommendedName>
        <fullName evidence="2">Type II secretion system protein H</fullName>
    </recommendedName>
    <alternativeName>
        <fullName evidence="10">General secretion pathway protein H</fullName>
    </alternativeName>
</protein>
<dbReference type="PROSITE" id="PS00409">
    <property type="entry name" value="PROKAR_NTER_METHYL"/>
    <property type="match status" value="1"/>
</dbReference>
<gene>
    <name evidence="13" type="primary">gspH</name>
    <name evidence="13" type="ORF">CKY28_02825</name>
</gene>
<evidence type="ECO:0000256" key="3">
    <source>
        <dbReference type="ARBA" id="ARBA00022475"/>
    </source>
</evidence>
<accession>A0A2A2SKC7</accession>
<evidence type="ECO:0000256" key="4">
    <source>
        <dbReference type="ARBA" id="ARBA00022481"/>
    </source>
</evidence>
<feature type="transmembrane region" description="Helical" evidence="11">
    <location>
        <begin position="20"/>
        <end position="40"/>
    </location>
</feature>
<comment type="similarity">
    <text evidence="9">Belongs to the GSP H family.</text>
</comment>
<evidence type="ECO:0000256" key="7">
    <source>
        <dbReference type="ARBA" id="ARBA00022989"/>
    </source>
</evidence>
<feature type="domain" description="General secretion pathway GspH" evidence="12">
    <location>
        <begin position="50"/>
        <end position="151"/>
    </location>
</feature>
<dbReference type="NCBIfam" id="TIGR02532">
    <property type="entry name" value="IV_pilin_GFxxxE"/>
    <property type="match status" value="1"/>
</dbReference>
<evidence type="ECO:0000313" key="14">
    <source>
        <dbReference type="Proteomes" id="UP000218151"/>
    </source>
</evidence>
<dbReference type="Pfam" id="PF12019">
    <property type="entry name" value="GspH"/>
    <property type="match status" value="1"/>
</dbReference>
<evidence type="ECO:0000259" key="12">
    <source>
        <dbReference type="Pfam" id="PF12019"/>
    </source>
</evidence>
<dbReference type="RefSeq" id="WP_095996791.1">
    <property type="nucleotide sequence ID" value="NZ_NSLI01000001.1"/>
</dbReference>
<comment type="subcellular location">
    <subcellularLocation>
        <location evidence="1">Cell inner membrane</location>
        <topology evidence="1">Single-pass membrane protein</topology>
    </subcellularLocation>
</comment>
<dbReference type="GO" id="GO:0015628">
    <property type="term" value="P:protein secretion by the type II secretion system"/>
    <property type="evidence" value="ECO:0007669"/>
    <property type="project" value="InterPro"/>
</dbReference>
<dbReference type="Gene3D" id="3.55.40.10">
    <property type="entry name" value="minor pseudopilin epsh domain"/>
    <property type="match status" value="1"/>
</dbReference>
<proteinExistence type="inferred from homology"/>
<dbReference type="GO" id="GO:0005886">
    <property type="term" value="C:plasma membrane"/>
    <property type="evidence" value="ECO:0007669"/>
    <property type="project" value="UniProtKB-SubCell"/>
</dbReference>
<dbReference type="OrthoDB" id="7189369at2"/>
<evidence type="ECO:0000313" key="13">
    <source>
        <dbReference type="EMBL" id="PAX09683.1"/>
    </source>
</evidence>
<evidence type="ECO:0000256" key="6">
    <source>
        <dbReference type="ARBA" id="ARBA00022692"/>
    </source>
</evidence>
<dbReference type="EMBL" id="NSLI01000001">
    <property type="protein sequence ID" value="PAX09683.1"/>
    <property type="molecule type" value="Genomic_DNA"/>
</dbReference>
<keyword evidence="14" id="KW-1185">Reference proteome</keyword>